<feature type="region of interest" description="Disordered" evidence="5">
    <location>
        <begin position="743"/>
        <end position="800"/>
    </location>
</feature>
<reference evidence="7" key="2">
    <citation type="journal article" date="2022" name="Hortic Res">
        <title>The genome of Dioscorea zingiberensis sheds light on the biosynthesis, origin and evolution of the medicinally important diosgenin saponins.</title>
        <authorList>
            <person name="Li Y."/>
            <person name="Tan C."/>
            <person name="Li Z."/>
            <person name="Guo J."/>
            <person name="Li S."/>
            <person name="Chen X."/>
            <person name="Wang C."/>
            <person name="Dai X."/>
            <person name="Yang H."/>
            <person name="Song W."/>
            <person name="Hou L."/>
            <person name="Xu J."/>
            <person name="Tong Z."/>
            <person name="Xu A."/>
            <person name="Yuan X."/>
            <person name="Wang W."/>
            <person name="Yang Q."/>
            <person name="Chen L."/>
            <person name="Sun Z."/>
            <person name="Wang K."/>
            <person name="Pan B."/>
            <person name="Chen J."/>
            <person name="Bao Y."/>
            <person name="Liu F."/>
            <person name="Qi X."/>
            <person name="Gang D.R."/>
            <person name="Wen J."/>
            <person name="Li J."/>
        </authorList>
    </citation>
    <scope>NUCLEOTIDE SEQUENCE</scope>
    <source>
        <strain evidence="7">Dzin_1.0</strain>
    </source>
</reference>
<keyword evidence="8" id="KW-1185">Reference proteome</keyword>
<dbReference type="InterPro" id="IPR021139">
    <property type="entry name" value="NYN"/>
</dbReference>
<dbReference type="GO" id="GO:0004540">
    <property type="term" value="F:RNA nuclease activity"/>
    <property type="evidence" value="ECO:0007669"/>
    <property type="project" value="InterPro"/>
</dbReference>
<dbReference type="CDD" id="cd00167">
    <property type="entry name" value="SANT"/>
    <property type="match status" value="1"/>
</dbReference>
<protein>
    <recommendedName>
        <fullName evidence="6">Myb-like domain-containing protein</fullName>
    </recommendedName>
</protein>
<evidence type="ECO:0000256" key="1">
    <source>
        <dbReference type="ARBA" id="ARBA00004123"/>
    </source>
</evidence>
<sequence length="1129" mass="121840">MADGSYAEVKTSVWWDIENCQVPKGSDPHLVAQNIRSALAEKEYKGSVSIWAYGDTGNIPATIQQGLSSTGVSLNHVPAGVKDASDKKILVDMLLWAIDNPPPANFLLISGDRDFSYALHQLRMRRYNVLLAQPTNVSQALVAAARTVWYWTSLVSGGSPLPESSHLGNGVGGNASINGTIQNCIPDSVQTTKSMDSSSESSRLGSQKGYGGSNVRVDNRYKGNQVGKNPKQPNSSIASNELRSFSGNQGHIPETSSNFNSNMIQGFQQMNQVTAPAMSVSDSIGLNVSGTETVQNTTPFNVQTTNFMSGASDGSLLGSQKGYGGNRRAENGYQGKQAWKNPKQPNSSLPRTSSHEFRPHYGNQGRIGEASSNFNSKGMLSSNQIIAPAVSGSNGVHLNVSGTDTIKNTTSGTLQTTNQIDDTSDSSLRGNYKGYGSGGTTDNRKKNNQGWKNPKQPHSSTPRTTSTELRPLSGNQGHVDGTFHNFNPNINQDRQQINQVSAPAVSAYDSPHLHASGTDMMKNTNSDPVQATTPMDDSSDNSFLGSRKVFGASGKADSRYKVKQTRKNPKVLNSSLPRTTGNEFRKLTGTQGHVDGTSRNFNHNGKQSANQTIPVSTPATSGSNAAHLDVTITSSAISESSSQTTLTESVCSHQSDENHPKESPYEYFGSKTSGASSEPIPSCSPPRPDFPITSKSNLPNNLQTQHSHPMLGPHDLVSPQANFAPGNLPAPISLHLSPYPSEAWPSGPPLPTSGSLPTLPNINSLNSSEYPSGFHHKDIFSQPSPEPDVSSFTDPPCDAQNRPPFYDNNMHSAPTAHPMEINTSISGHWGTPSCPTPSNVVQGLMGNILRALHILKTDKIAPTEANISDCIHYGEINMPNFDTRIALDYAIEYQMVVTHRLGGNLPFFIGKNDKLWRCVNVMDTNVNHPKAIWDAILVFLSQTDGRSAIMASQCRYHAAIALKKTCLKHLVLGDVLQILHVVVNVKKWIIPHSSSWQPLSLILPATGSSDGFASSGAIGWHYHQSGNGSSGWSWEDNKLFEIALAVIDEGSPERWKEVSSMIGGTKSAEEVEEHYEVLLKDLNSIESGSLDHELDACLHDVLWEDEDDELSCSCFSDNGNAVINEVHVP</sequence>
<feature type="compositionally biased region" description="Low complexity" evidence="5">
    <location>
        <begin position="194"/>
        <end position="206"/>
    </location>
</feature>
<organism evidence="7 8">
    <name type="scientific">Dioscorea zingiberensis</name>
    <dbReference type="NCBI Taxonomy" id="325984"/>
    <lineage>
        <taxon>Eukaryota</taxon>
        <taxon>Viridiplantae</taxon>
        <taxon>Streptophyta</taxon>
        <taxon>Embryophyta</taxon>
        <taxon>Tracheophyta</taxon>
        <taxon>Spermatophyta</taxon>
        <taxon>Magnoliopsida</taxon>
        <taxon>Liliopsida</taxon>
        <taxon>Dioscoreales</taxon>
        <taxon>Dioscoreaceae</taxon>
        <taxon>Dioscorea</taxon>
    </lineage>
</organism>
<reference evidence="7" key="1">
    <citation type="submission" date="2021-03" db="EMBL/GenBank/DDBJ databases">
        <authorList>
            <person name="Li Z."/>
            <person name="Yang C."/>
        </authorList>
    </citation>
    <scope>NUCLEOTIDE SEQUENCE</scope>
    <source>
        <strain evidence="7">Dzin_1.0</strain>
        <tissue evidence="7">Leaf</tissue>
    </source>
</reference>
<comment type="subcellular location">
    <subcellularLocation>
        <location evidence="1">Nucleus</location>
    </subcellularLocation>
</comment>
<keyword evidence="3" id="KW-0804">Transcription</keyword>
<dbReference type="Pfam" id="PF24620">
    <property type="entry name" value="DUF7625"/>
    <property type="match status" value="1"/>
</dbReference>
<feature type="region of interest" description="Disordered" evidence="5">
    <location>
        <begin position="190"/>
        <end position="260"/>
    </location>
</feature>
<dbReference type="Proteomes" id="UP001085076">
    <property type="component" value="Miscellaneous, Linkage group lg03"/>
</dbReference>
<feature type="compositionally biased region" description="Basic and acidic residues" evidence="5">
    <location>
        <begin position="654"/>
        <end position="664"/>
    </location>
</feature>
<feature type="compositionally biased region" description="Polar residues" evidence="5">
    <location>
        <begin position="343"/>
        <end position="352"/>
    </location>
</feature>
<dbReference type="InterPro" id="IPR001005">
    <property type="entry name" value="SANT/Myb"/>
</dbReference>
<evidence type="ECO:0000313" key="7">
    <source>
        <dbReference type="EMBL" id="KAJ0978694.1"/>
    </source>
</evidence>
<dbReference type="InterPro" id="IPR009057">
    <property type="entry name" value="Homeodomain-like_sf"/>
</dbReference>
<dbReference type="Gene3D" id="3.40.50.1010">
    <property type="entry name" value="5'-nuclease"/>
    <property type="match status" value="1"/>
</dbReference>
<feature type="compositionally biased region" description="Polar residues" evidence="5">
    <location>
        <begin position="761"/>
        <end position="770"/>
    </location>
</feature>
<feature type="compositionally biased region" description="Polar residues" evidence="5">
    <location>
        <begin position="571"/>
        <end position="582"/>
    </location>
</feature>
<evidence type="ECO:0000256" key="3">
    <source>
        <dbReference type="ARBA" id="ARBA00023163"/>
    </source>
</evidence>
<dbReference type="GO" id="GO:0005777">
    <property type="term" value="C:peroxisome"/>
    <property type="evidence" value="ECO:0007669"/>
    <property type="project" value="InterPro"/>
</dbReference>
<dbReference type="OrthoDB" id="549353at2759"/>
<dbReference type="SUPFAM" id="SSF46689">
    <property type="entry name" value="Homeodomain-like"/>
    <property type="match status" value="1"/>
</dbReference>
<dbReference type="EMBL" id="JAGGNH010000003">
    <property type="protein sequence ID" value="KAJ0978694.1"/>
    <property type="molecule type" value="Genomic_DNA"/>
</dbReference>
<feature type="region of interest" description="Disordered" evidence="5">
    <location>
        <begin position="318"/>
        <end position="375"/>
    </location>
</feature>
<proteinExistence type="predicted"/>
<gene>
    <name evidence="7" type="ORF">J5N97_014168</name>
</gene>
<dbReference type="PANTHER" id="PTHR14379:SF3">
    <property type="entry name" value="MEIOSIS REGULATOR AND MRNA STABILITY FACTOR 1"/>
    <property type="match status" value="1"/>
</dbReference>
<evidence type="ECO:0000259" key="6">
    <source>
        <dbReference type="SMART" id="SM00717"/>
    </source>
</evidence>
<feature type="compositionally biased region" description="Polar residues" evidence="5">
    <location>
        <begin position="406"/>
        <end position="429"/>
    </location>
</feature>
<accession>A0A9D5HJE2</accession>
<dbReference type="InterPro" id="IPR056042">
    <property type="entry name" value="DUF7625"/>
</dbReference>
<feature type="compositionally biased region" description="Polar residues" evidence="5">
    <location>
        <begin position="693"/>
        <end position="707"/>
    </location>
</feature>
<feature type="compositionally biased region" description="Polar residues" evidence="5">
    <location>
        <begin position="231"/>
        <end position="260"/>
    </location>
</feature>
<feature type="compositionally biased region" description="Polar residues" evidence="5">
    <location>
        <begin position="597"/>
        <end position="623"/>
    </location>
</feature>
<dbReference type="Gene3D" id="1.10.10.60">
    <property type="entry name" value="Homeodomain-like"/>
    <property type="match status" value="1"/>
</dbReference>
<dbReference type="SMART" id="SM00717">
    <property type="entry name" value="SANT"/>
    <property type="match status" value="1"/>
</dbReference>
<evidence type="ECO:0000313" key="8">
    <source>
        <dbReference type="Proteomes" id="UP001085076"/>
    </source>
</evidence>
<dbReference type="GO" id="GO:0010468">
    <property type="term" value="P:regulation of gene expression"/>
    <property type="evidence" value="ECO:0007669"/>
    <property type="project" value="InterPro"/>
</dbReference>
<feature type="region of interest" description="Disordered" evidence="5">
    <location>
        <begin position="503"/>
        <end position="623"/>
    </location>
</feature>
<feature type="domain" description="Myb-like" evidence="6">
    <location>
        <begin position="1028"/>
        <end position="1081"/>
    </location>
</feature>
<dbReference type="FunFam" id="1.10.10.60:FF:000154">
    <property type="entry name" value="Transcription factor SRM1"/>
    <property type="match status" value="1"/>
</dbReference>
<feature type="compositionally biased region" description="Low complexity" evidence="5">
    <location>
        <begin position="637"/>
        <end position="649"/>
    </location>
</feature>
<dbReference type="PANTHER" id="PTHR14379">
    <property type="entry name" value="LIMKAIN B LKAP"/>
    <property type="match status" value="1"/>
</dbReference>
<feature type="compositionally biased region" description="Polar residues" evidence="5">
    <location>
        <begin position="521"/>
        <end position="544"/>
    </location>
</feature>
<evidence type="ECO:0000256" key="2">
    <source>
        <dbReference type="ARBA" id="ARBA00023015"/>
    </source>
</evidence>
<keyword evidence="2" id="KW-0805">Transcription regulation</keyword>
<feature type="region of interest" description="Disordered" evidence="5">
    <location>
        <begin position="406"/>
        <end position="490"/>
    </location>
</feature>
<evidence type="ECO:0000256" key="4">
    <source>
        <dbReference type="ARBA" id="ARBA00023242"/>
    </source>
</evidence>
<dbReference type="GO" id="GO:0005634">
    <property type="term" value="C:nucleus"/>
    <property type="evidence" value="ECO:0007669"/>
    <property type="project" value="UniProtKB-SubCell"/>
</dbReference>
<feature type="compositionally biased region" description="Polar residues" evidence="5">
    <location>
        <begin position="448"/>
        <end position="476"/>
    </location>
</feature>
<feature type="region of interest" description="Disordered" evidence="5">
    <location>
        <begin position="637"/>
        <end position="707"/>
    </location>
</feature>
<evidence type="ECO:0000256" key="5">
    <source>
        <dbReference type="SAM" id="MobiDB-lite"/>
    </source>
</evidence>
<keyword evidence="4" id="KW-0539">Nucleus</keyword>
<comment type="caution">
    <text evidence="7">The sequence shown here is derived from an EMBL/GenBank/DDBJ whole genome shotgun (WGS) entry which is preliminary data.</text>
</comment>
<name>A0A9D5HJE2_9LILI</name>
<dbReference type="CDD" id="cd10910">
    <property type="entry name" value="PIN_limkain_b1_N_like"/>
    <property type="match status" value="1"/>
</dbReference>
<dbReference type="InterPro" id="IPR024768">
    <property type="entry name" value="Marf1"/>
</dbReference>
<dbReference type="Pfam" id="PF01936">
    <property type="entry name" value="NYN"/>
    <property type="match status" value="1"/>
</dbReference>
<dbReference type="AlphaFoldDB" id="A0A9D5HJE2"/>